<comment type="caution">
    <text evidence="1">The sequence shown here is derived from an EMBL/GenBank/DDBJ whole genome shotgun (WGS) entry which is preliminary data.</text>
</comment>
<proteinExistence type="predicted"/>
<organism evidence="1 2">
    <name type="scientific">Pneumocystis oryctolagi</name>
    <dbReference type="NCBI Taxonomy" id="42067"/>
    <lineage>
        <taxon>Eukaryota</taxon>
        <taxon>Fungi</taxon>
        <taxon>Dikarya</taxon>
        <taxon>Ascomycota</taxon>
        <taxon>Taphrinomycotina</taxon>
        <taxon>Pneumocystomycetes</taxon>
        <taxon>Pneumocystaceae</taxon>
        <taxon>Pneumocystis</taxon>
    </lineage>
</organism>
<accession>A0ACB7CCV7</accession>
<evidence type="ECO:0000313" key="1">
    <source>
        <dbReference type="EMBL" id="KAG4305466.1"/>
    </source>
</evidence>
<sequence>MPTKNVFIKCIIVACVLFVFMILFHHTRPQIRIPFVPTKNSVFDVENPFFLQEKTPFSCYIIGECNACPESVTTPPCDKEPRYRLNIHCIYDKDFGNISNTHPLPSWVSCTPPGKHETAHFFMVQLFLIVTSISSVFLVMWRRKLRQE</sequence>
<gene>
    <name evidence="1" type="ORF">PORY_001022</name>
</gene>
<evidence type="ECO:0000313" key="2">
    <source>
        <dbReference type="Proteomes" id="UP000768646"/>
    </source>
</evidence>
<dbReference type="EMBL" id="JABTEG010000003">
    <property type="protein sequence ID" value="KAG4305466.1"/>
    <property type="molecule type" value="Genomic_DNA"/>
</dbReference>
<keyword evidence="2" id="KW-1185">Reference proteome</keyword>
<dbReference type="Proteomes" id="UP000768646">
    <property type="component" value="Unassembled WGS sequence"/>
</dbReference>
<reference evidence="1 2" key="1">
    <citation type="journal article" date="2021" name="Commun. Biol.">
        <title>Genomic insights into the host specific adaptation of the Pneumocystis genus.</title>
        <authorList>
            <person name="Cisse O.H."/>
            <person name="Ma L."/>
            <person name="Dekker J.P."/>
            <person name="Khil P.P."/>
            <person name="Youn J.-H."/>
            <person name="Brenchley J.M."/>
            <person name="Blair R."/>
            <person name="Pahar B."/>
            <person name="Chabe M."/>
            <person name="Van Rompay K.K.A."/>
            <person name="Keesler R."/>
            <person name="Sukura A."/>
            <person name="Hirsch V."/>
            <person name="Kutty G."/>
            <person name="Liu Y."/>
            <person name="Peng L."/>
            <person name="Chen J."/>
            <person name="Song J."/>
            <person name="Weissenbacher-Lang C."/>
            <person name="Xu J."/>
            <person name="Upham N.S."/>
            <person name="Stajich J.E."/>
            <person name="Cuomo C.A."/>
            <person name="Cushion M.T."/>
            <person name="Kovacs J.A."/>
        </authorList>
    </citation>
    <scope>NUCLEOTIDE SEQUENCE [LARGE SCALE GENOMIC DNA]</scope>
    <source>
        <strain evidence="1 2">RABM</strain>
    </source>
</reference>
<protein>
    <submittedName>
        <fullName evidence="1">Uncharacterized protein</fullName>
    </submittedName>
</protein>
<name>A0ACB7CCV7_9ASCO</name>